<dbReference type="eggNOG" id="COG0286">
    <property type="taxonomic scope" value="Bacteria"/>
</dbReference>
<keyword evidence="2" id="KW-0489">Methyltransferase</keyword>
<comment type="caution">
    <text evidence="2">The sequence shown here is derived from an EMBL/GenBank/DDBJ whole genome shotgun (WGS) entry which is preliminary data.</text>
</comment>
<keyword evidence="2" id="KW-0808">Transferase</keyword>
<accession>A0A081RJZ2</accession>
<name>A0A081RJZ2_SPHCR</name>
<dbReference type="AlphaFoldDB" id="A0A081RJZ2"/>
<protein>
    <submittedName>
        <fullName evidence="2">Putative type I restriction-modification system methyltransferase subunit</fullName>
    </submittedName>
</protein>
<dbReference type="Gene3D" id="3.40.50.150">
    <property type="entry name" value="Vaccinia Virus protein VP39"/>
    <property type="match status" value="1"/>
</dbReference>
<gene>
    <name evidence="2" type="ORF">BV95_00154</name>
</gene>
<feature type="region of interest" description="Disordered" evidence="1">
    <location>
        <begin position="250"/>
        <end position="269"/>
    </location>
</feature>
<evidence type="ECO:0000313" key="2">
    <source>
        <dbReference type="EMBL" id="KEQ55515.1"/>
    </source>
</evidence>
<dbReference type="SUPFAM" id="SSF53335">
    <property type="entry name" value="S-adenosyl-L-methionine-dependent methyltransferases"/>
    <property type="match status" value="1"/>
</dbReference>
<proteinExistence type="predicted"/>
<dbReference type="OrthoDB" id="9784823at2"/>
<evidence type="ECO:0000313" key="3">
    <source>
        <dbReference type="Proteomes" id="UP000028411"/>
    </source>
</evidence>
<dbReference type="InterPro" id="IPR029063">
    <property type="entry name" value="SAM-dependent_MTases_sf"/>
</dbReference>
<dbReference type="GO" id="GO:0008168">
    <property type="term" value="F:methyltransferase activity"/>
    <property type="evidence" value="ECO:0007669"/>
    <property type="project" value="UniProtKB-KW"/>
</dbReference>
<sequence>MTPHERHVADVTRLLRSCAYCHDLHRLFSDCMEASAISISNSMDLRNREAREKRYLDIVGQYERDIVELFPQVFAEIMMALEAEPRDALGTVYNNLELSSADKGQFFTPWPICQMMAEATLGGPKLIQDLIACKGFVRAMEPACGAGATVIALAQTMRAQGINYQRHLHVTAVDIDARVAHMAYIQFSLLHIPAVVVVGNSLSLEIRSYWYTPAHIMGGWSAKLARRDTELMATTGPIENHPVPMDILLPPSTVERPEQRAAPRQLSLF</sequence>
<dbReference type="PRINTS" id="PR00507">
    <property type="entry name" value="N12N6MTFRASE"/>
</dbReference>
<dbReference type="Proteomes" id="UP000028411">
    <property type="component" value="Unassembled WGS sequence"/>
</dbReference>
<evidence type="ECO:0000256" key="1">
    <source>
        <dbReference type="SAM" id="MobiDB-lite"/>
    </source>
</evidence>
<reference evidence="2 3" key="1">
    <citation type="submission" date="2014-02" db="EMBL/GenBank/DDBJ databases">
        <title>Whole genome sequence of Sphingobium chlorophenolicum NBRC 16172.</title>
        <authorList>
            <person name="Gan H.M."/>
            <person name="Gan H.Y."/>
            <person name="Chew T.H."/>
            <person name="Savka M.A."/>
        </authorList>
    </citation>
    <scope>NUCLEOTIDE SEQUENCE [LARGE SCALE GENOMIC DNA]</scope>
    <source>
        <strain evidence="2 3">NBRC 16172</strain>
    </source>
</reference>
<dbReference type="GO" id="GO:0032259">
    <property type="term" value="P:methylation"/>
    <property type="evidence" value="ECO:0007669"/>
    <property type="project" value="UniProtKB-KW"/>
</dbReference>
<organism evidence="2 3">
    <name type="scientific">Sphingobium chlorophenolicum</name>
    <dbReference type="NCBI Taxonomy" id="46429"/>
    <lineage>
        <taxon>Bacteria</taxon>
        <taxon>Pseudomonadati</taxon>
        <taxon>Pseudomonadota</taxon>
        <taxon>Alphaproteobacteria</taxon>
        <taxon>Sphingomonadales</taxon>
        <taxon>Sphingomonadaceae</taxon>
        <taxon>Sphingobium</taxon>
    </lineage>
</organism>
<dbReference type="PATRIC" id="fig|46429.4.peg.154"/>
<dbReference type="RefSeq" id="WP_013846897.1">
    <property type="nucleotide sequence ID" value="NZ_JFHR01000001.1"/>
</dbReference>
<dbReference type="EMBL" id="JFHR01000001">
    <property type="protein sequence ID" value="KEQ55515.1"/>
    <property type="molecule type" value="Genomic_DNA"/>
</dbReference>